<evidence type="ECO:0000313" key="3">
    <source>
        <dbReference type="Proteomes" id="UP000183832"/>
    </source>
</evidence>
<protein>
    <submittedName>
        <fullName evidence="2">CLUMA_CG008530, isoform A</fullName>
    </submittedName>
</protein>
<proteinExistence type="predicted"/>
<dbReference type="EMBL" id="CVRI01000040">
    <property type="protein sequence ID" value="CRK95047.1"/>
    <property type="molecule type" value="Genomic_DNA"/>
</dbReference>
<sequence length="97" mass="11606">MLRLNVSMNAKLSVNKIRRKSFSYTVINMAYFSYITSNLVLLKKIKLFILLKKPNNSILEIDRIKCNRRNLRHDDLISFLKECRTLNTQRETNCDYF</sequence>
<keyword evidence="1" id="KW-1133">Transmembrane helix</keyword>
<feature type="transmembrane region" description="Helical" evidence="1">
    <location>
        <begin position="21"/>
        <end position="42"/>
    </location>
</feature>
<dbReference type="Proteomes" id="UP000183832">
    <property type="component" value="Unassembled WGS sequence"/>
</dbReference>
<evidence type="ECO:0000313" key="2">
    <source>
        <dbReference type="EMBL" id="CRK95047.1"/>
    </source>
</evidence>
<reference evidence="2 3" key="1">
    <citation type="submission" date="2015-04" db="EMBL/GenBank/DDBJ databases">
        <authorList>
            <person name="Syromyatnikov M.Y."/>
            <person name="Popov V.N."/>
        </authorList>
    </citation>
    <scope>NUCLEOTIDE SEQUENCE [LARGE SCALE GENOMIC DNA]</scope>
</reference>
<name>A0A1J1I3X9_9DIPT</name>
<keyword evidence="3" id="KW-1185">Reference proteome</keyword>
<organism evidence="2 3">
    <name type="scientific">Clunio marinus</name>
    <dbReference type="NCBI Taxonomy" id="568069"/>
    <lineage>
        <taxon>Eukaryota</taxon>
        <taxon>Metazoa</taxon>
        <taxon>Ecdysozoa</taxon>
        <taxon>Arthropoda</taxon>
        <taxon>Hexapoda</taxon>
        <taxon>Insecta</taxon>
        <taxon>Pterygota</taxon>
        <taxon>Neoptera</taxon>
        <taxon>Endopterygota</taxon>
        <taxon>Diptera</taxon>
        <taxon>Nematocera</taxon>
        <taxon>Chironomoidea</taxon>
        <taxon>Chironomidae</taxon>
        <taxon>Clunio</taxon>
    </lineage>
</organism>
<keyword evidence="1" id="KW-0812">Transmembrane</keyword>
<gene>
    <name evidence="2" type="ORF">CLUMA_CG008530</name>
</gene>
<evidence type="ECO:0000256" key="1">
    <source>
        <dbReference type="SAM" id="Phobius"/>
    </source>
</evidence>
<dbReference type="AlphaFoldDB" id="A0A1J1I3X9"/>
<keyword evidence="1" id="KW-0472">Membrane</keyword>
<accession>A0A1J1I3X9</accession>